<reference evidence="2" key="1">
    <citation type="submission" date="2023-03" db="EMBL/GenBank/DDBJ databases">
        <title>Massive genome expansion in bonnet fungi (Mycena s.s.) driven by repeated elements and novel gene families across ecological guilds.</title>
        <authorList>
            <consortium name="Lawrence Berkeley National Laboratory"/>
            <person name="Harder C.B."/>
            <person name="Miyauchi S."/>
            <person name="Viragh M."/>
            <person name="Kuo A."/>
            <person name="Thoen E."/>
            <person name="Andreopoulos B."/>
            <person name="Lu D."/>
            <person name="Skrede I."/>
            <person name="Drula E."/>
            <person name="Henrissat B."/>
            <person name="Morin E."/>
            <person name="Kohler A."/>
            <person name="Barry K."/>
            <person name="LaButti K."/>
            <person name="Morin E."/>
            <person name="Salamov A."/>
            <person name="Lipzen A."/>
            <person name="Mereny Z."/>
            <person name="Hegedus B."/>
            <person name="Baldrian P."/>
            <person name="Stursova M."/>
            <person name="Weitz H."/>
            <person name="Taylor A."/>
            <person name="Grigoriev I.V."/>
            <person name="Nagy L.G."/>
            <person name="Martin F."/>
            <person name="Kauserud H."/>
        </authorList>
    </citation>
    <scope>NUCLEOTIDE SEQUENCE</scope>
    <source>
        <strain evidence="2">9284</strain>
    </source>
</reference>
<feature type="compositionally biased region" description="Polar residues" evidence="1">
    <location>
        <begin position="147"/>
        <end position="156"/>
    </location>
</feature>
<gene>
    <name evidence="2" type="ORF">FB45DRAFT_1011103</name>
</gene>
<evidence type="ECO:0000313" key="3">
    <source>
        <dbReference type="Proteomes" id="UP001221142"/>
    </source>
</evidence>
<evidence type="ECO:0000313" key="2">
    <source>
        <dbReference type="EMBL" id="KAJ7608265.1"/>
    </source>
</evidence>
<name>A0AAD7B2X7_9AGAR</name>
<keyword evidence="3" id="KW-1185">Reference proteome</keyword>
<feature type="region of interest" description="Disordered" evidence="1">
    <location>
        <begin position="131"/>
        <end position="156"/>
    </location>
</feature>
<feature type="region of interest" description="Disordered" evidence="1">
    <location>
        <begin position="170"/>
        <end position="207"/>
    </location>
</feature>
<feature type="compositionally biased region" description="Basic residues" evidence="1">
    <location>
        <begin position="132"/>
        <end position="142"/>
    </location>
</feature>
<accession>A0AAD7B2X7</accession>
<dbReference type="EMBL" id="JARKIF010000046">
    <property type="protein sequence ID" value="KAJ7608265.1"/>
    <property type="molecule type" value="Genomic_DNA"/>
</dbReference>
<sequence length="267" mass="29142">MARSSNVFVRPSPPPTSHAHVRYSSARSLMPSLLLSLYSSPVQLPFESHARLQKLHPRLHLSQLPLLIKGEAPVDITRLTIQFALDEHPEDELAPYFKGYLGESGSSFAVNGVMQLGGVFLLQGESSGHLAPKTKRRIRHSHPYPQAQLQEPRSNSNYLEMDDVYPHAAARAGRRSLPGPSRSAVAGPSRGLPAGPSRAPTAGPSRAAIRAPNAAEKGLQLLLEGKGVEEDVWDAAMEKCDKCRRFFIAGYPFKKHTMGCLGVIEID</sequence>
<evidence type="ECO:0000256" key="1">
    <source>
        <dbReference type="SAM" id="MobiDB-lite"/>
    </source>
</evidence>
<comment type="caution">
    <text evidence="2">The sequence shown here is derived from an EMBL/GenBank/DDBJ whole genome shotgun (WGS) entry which is preliminary data.</text>
</comment>
<protein>
    <submittedName>
        <fullName evidence="2">Uncharacterized protein</fullName>
    </submittedName>
</protein>
<organism evidence="2 3">
    <name type="scientific">Roridomyces roridus</name>
    <dbReference type="NCBI Taxonomy" id="1738132"/>
    <lineage>
        <taxon>Eukaryota</taxon>
        <taxon>Fungi</taxon>
        <taxon>Dikarya</taxon>
        <taxon>Basidiomycota</taxon>
        <taxon>Agaricomycotina</taxon>
        <taxon>Agaricomycetes</taxon>
        <taxon>Agaricomycetidae</taxon>
        <taxon>Agaricales</taxon>
        <taxon>Marasmiineae</taxon>
        <taxon>Mycenaceae</taxon>
        <taxon>Roridomyces</taxon>
    </lineage>
</organism>
<proteinExistence type="predicted"/>
<dbReference type="Proteomes" id="UP001221142">
    <property type="component" value="Unassembled WGS sequence"/>
</dbReference>
<dbReference type="AlphaFoldDB" id="A0AAD7B2X7"/>